<sequence length="86" mass="9561">MSSKAQPLTNLRILVQFSAIPLVRKIIAILTHHQLLIIGLVFIVTFALVIWENAPWIVLDKQVAIEFFSAPVPGCFIGGINSFFNV</sequence>
<evidence type="ECO:0000313" key="3">
    <source>
        <dbReference type="Proteomes" id="UP000218238"/>
    </source>
</evidence>
<keyword evidence="1" id="KW-0812">Transmembrane</keyword>
<keyword evidence="3" id="KW-1185">Reference proteome</keyword>
<evidence type="ECO:0000256" key="1">
    <source>
        <dbReference type="SAM" id="Phobius"/>
    </source>
</evidence>
<feature type="transmembrane region" description="Helical" evidence="1">
    <location>
        <begin position="26"/>
        <end position="51"/>
    </location>
</feature>
<accession>A0A2A2TD02</accession>
<organism evidence="2 3">
    <name type="scientific">Brunnivagina elsteri CCALA 953</name>
    <dbReference type="NCBI Taxonomy" id="987040"/>
    <lineage>
        <taxon>Bacteria</taxon>
        <taxon>Bacillati</taxon>
        <taxon>Cyanobacteriota</taxon>
        <taxon>Cyanophyceae</taxon>
        <taxon>Nostocales</taxon>
        <taxon>Calotrichaceae</taxon>
        <taxon>Brunnivagina</taxon>
    </lineage>
</organism>
<reference evidence="2 3" key="1">
    <citation type="submission" date="2017-08" db="EMBL/GenBank/DDBJ databases">
        <title>Draft genome sequence of filamentous cyanobacterium Calothrix elsteri CCALA 953.</title>
        <authorList>
            <person name="Gagunashvili A.N."/>
            <person name="Elster J."/>
            <person name="Andresson O.S."/>
        </authorList>
    </citation>
    <scope>NUCLEOTIDE SEQUENCE [LARGE SCALE GENOMIC DNA]</scope>
    <source>
        <strain evidence="2 3">CCALA 953</strain>
    </source>
</reference>
<name>A0A2A2TD02_9CYAN</name>
<dbReference type="AlphaFoldDB" id="A0A2A2TD02"/>
<protein>
    <submittedName>
        <fullName evidence="2">Uncharacterized protein</fullName>
    </submittedName>
</protein>
<keyword evidence="1" id="KW-0472">Membrane</keyword>
<gene>
    <name evidence="2" type="ORF">CK510_23765</name>
</gene>
<keyword evidence="1" id="KW-1133">Transmembrane helix</keyword>
<evidence type="ECO:0000313" key="2">
    <source>
        <dbReference type="EMBL" id="PAX51634.1"/>
    </source>
</evidence>
<dbReference type="Proteomes" id="UP000218238">
    <property type="component" value="Unassembled WGS sequence"/>
</dbReference>
<comment type="caution">
    <text evidence="2">The sequence shown here is derived from an EMBL/GenBank/DDBJ whole genome shotgun (WGS) entry which is preliminary data.</text>
</comment>
<dbReference type="EMBL" id="NTFS01000360">
    <property type="protein sequence ID" value="PAX51634.1"/>
    <property type="molecule type" value="Genomic_DNA"/>
</dbReference>
<proteinExistence type="predicted"/>
<feature type="transmembrane region" description="Helical" evidence="1">
    <location>
        <begin position="63"/>
        <end position="84"/>
    </location>
</feature>